<dbReference type="CDD" id="cd02213">
    <property type="entry name" value="cupin_PMI_typeII_C"/>
    <property type="match status" value="1"/>
</dbReference>
<sequence length="75" mass="8557">FHRAEHWIVVKGTAEVGRDQETLLVHENESVYLPIGCIHRLTNPGKIDLEIIEVQTGSYLGEDDIVRLQDVYNRG</sequence>
<dbReference type="PANTHER" id="PTHR46390">
    <property type="entry name" value="MANNOSE-1-PHOSPHATE GUANYLYLTRANSFERASE"/>
    <property type="match status" value="1"/>
</dbReference>
<keyword evidence="2" id="KW-0413">Isomerase</keyword>
<gene>
    <name evidence="2" type="primary">cpsB</name>
    <name evidence="3" type="ORF">C5689_00005</name>
    <name evidence="2" type="ORF">C5689_17175</name>
</gene>
<dbReference type="InterPro" id="IPR001538">
    <property type="entry name" value="Man6P_isomerase-2_C"/>
</dbReference>
<dbReference type="OrthoDB" id="9806359at2"/>
<dbReference type="EMBL" id="PUIV01000001">
    <property type="protein sequence ID" value="PWB95552.1"/>
    <property type="molecule type" value="Genomic_DNA"/>
</dbReference>
<dbReference type="GO" id="GO:0005976">
    <property type="term" value="P:polysaccharide metabolic process"/>
    <property type="evidence" value="ECO:0007669"/>
    <property type="project" value="InterPro"/>
</dbReference>
<dbReference type="GO" id="GO:0016853">
    <property type="term" value="F:isomerase activity"/>
    <property type="evidence" value="ECO:0007669"/>
    <property type="project" value="UniProtKB-KW"/>
</dbReference>
<dbReference type="GO" id="GO:0009298">
    <property type="term" value="P:GDP-mannose biosynthetic process"/>
    <property type="evidence" value="ECO:0007669"/>
    <property type="project" value="TreeGrafter"/>
</dbReference>
<evidence type="ECO:0000313" key="2">
    <source>
        <dbReference type="EMBL" id="PWB92609.1"/>
    </source>
</evidence>
<dbReference type="InterPro" id="IPR011051">
    <property type="entry name" value="RmlC_Cupin_sf"/>
</dbReference>
<dbReference type="InterPro" id="IPR014710">
    <property type="entry name" value="RmlC-like_jellyroll"/>
</dbReference>
<keyword evidence="2" id="KW-0808">Transferase</keyword>
<dbReference type="InterPro" id="IPR051161">
    <property type="entry name" value="Mannose-6P_isomerase_type2"/>
</dbReference>
<organism evidence="2 4">
    <name type="scientific">Methylosinus sporium</name>
    <dbReference type="NCBI Taxonomy" id="428"/>
    <lineage>
        <taxon>Bacteria</taxon>
        <taxon>Pseudomonadati</taxon>
        <taxon>Pseudomonadota</taxon>
        <taxon>Alphaproteobacteria</taxon>
        <taxon>Hyphomicrobiales</taxon>
        <taxon>Methylocystaceae</taxon>
        <taxon>Methylosinus</taxon>
    </lineage>
</organism>
<feature type="non-terminal residue" evidence="2">
    <location>
        <position position="1"/>
    </location>
</feature>
<accession>A0A2U1SLW1</accession>
<reference evidence="2 4" key="1">
    <citation type="journal article" date="2018" name="Appl. Microbiol. Biotechnol.">
        <title>Co-cultivation of the strictly anaerobic methanogen Methanosarcina barkeri with aerobic methanotrophs in an oxygen-limited membrane bioreactor.</title>
        <authorList>
            <person name="In 't Zandt M.H."/>
            <person name="van den Bosch T.J.M."/>
            <person name="Rijkers R."/>
            <person name="van Kessel M.A.H.J."/>
            <person name="Jetten M.S.M."/>
            <person name="Welte C.U."/>
        </authorList>
    </citation>
    <scope>NUCLEOTIDE SEQUENCE [LARGE SCALE GENOMIC DNA]</scope>
    <source>
        <strain evidence="2 4">DSM 17706</strain>
    </source>
</reference>
<keyword evidence="2" id="KW-0548">Nucleotidyltransferase</keyword>
<dbReference type="Pfam" id="PF01050">
    <property type="entry name" value="MannoseP_isomer"/>
    <property type="match status" value="1"/>
</dbReference>
<keyword evidence="4" id="KW-1185">Reference proteome</keyword>
<name>A0A2U1SLW1_METSR</name>
<evidence type="ECO:0000313" key="3">
    <source>
        <dbReference type="EMBL" id="PWB95552.1"/>
    </source>
</evidence>
<protein>
    <submittedName>
        <fullName evidence="2">Mannose-1-phosphate guanylyltransferase/mannose-6-phosphate isomerase</fullName>
        <ecNumber evidence="2">2.7.7.13</ecNumber>
    </submittedName>
</protein>
<feature type="domain" description="Mannose-6-phosphate isomerase type II C-terminal" evidence="1">
    <location>
        <begin position="1"/>
        <end position="70"/>
    </location>
</feature>
<proteinExistence type="predicted"/>
<dbReference type="RefSeq" id="WP_146188286.1">
    <property type="nucleotide sequence ID" value="NZ_PUIV01000001.1"/>
</dbReference>
<dbReference type="Gene3D" id="2.60.120.10">
    <property type="entry name" value="Jelly Rolls"/>
    <property type="match status" value="1"/>
</dbReference>
<evidence type="ECO:0000313" key="4">
    <source>
        <dbReference type="Proteomes" id="UP000245137"/>
    </source>
</evidence>
<dbReference type="EMBL" id="PUIV01000042">
    <property type="protein sequence ID" value="PWB92609.1"/>
    <property type="molecule type" value="Genomic_DNA"/>
</dbReference>
<reference evidence="2" key="2">
    <citation type="submission" date="2018-02" db="EMBL/GenBank/DDBJ databases">
        <authorList>
            <person name="Cohen D.B."/>
            <person name="Kent A.D."/>
        </authorList>
    </citation>
    <scope>NUCLEOTIDE SEQUENCE</scope>
    <source>
        <strain evidence="2">DSM 17706</strain>
    </source>
</reference>
<dbReference type="Proteomes" id="UP000245137">
    <property type="component" value="Unassembled WGS sequence"/>
</dbReference>
<dbReference type="EC" id="2.7.7.13" evidence="2"/>
<dbReference type="PANTHER" id="PTHR46390:SF1">
    <property type="entry name" value="MANNOSE-1-PHOSPHATE GUANYLYLTRANSFERASE"/>
    <property type="match status" value="1"/>
</dbReference>
<dbReference type="SUPFAM" id="SSF51182">
    <property type="entry name" value="RmlC-like cupins"/>
    <property type="match status" value="1"/>
</dbReference>
<evidence type="ECO:0000259" key="1">
    <source>
        <dbReference type="Pfam" id="PF01050"/>
    </source>
</evidence>
<dbReference type="GO" id="GO:0004475">
    <property type="term" value="F:mannose-1-phosphate guanylyltransferase (GTP) activity"/>
    <property type="evidence" value="ECO:0007669"/>
    <property type="project" value="UniProtKB-EC"/>
</dbReference>
<comment type="caution">
    <text evidence="2">The sequence shown here is derived from an EMBL/GenBank/DDBJ whole genome shotgun (WGS) entry which is preliminary data.</text>
</comment>
<dbReference type="AlphaFoldDB" id="A0A2U1SLW1"/>